<feature type="site" description="Important for catalytic activity" evidence="8">
    <location>
        <position position="625"/>
    </location>
</feature>
<dbReference type="PANTHER" id="PTHR23355:SF9">
    <property type="entry name" value="DIS3-LIKE EXONUCLEASE 2"/>
    <property type="match status" value="1"/>
</dbReference>
<dbReference type="Gene3D" id="2.40.50.690">
    <property type="match status" value="1"/>
</dbReference>
<feature type="compositionally biased region" description="Acidic residues" evidence="9">
    <location>
        <begin position="1186"/>
        <end position="1218"/>
    </location>
</feature>
<dbReference type="InterPro" id="IPR041093">
    <property type="entry name" value="Dis3l2-like_C"/>
</dbReference>
<dbReference type="GO" id="GO:0000956">
    <property type="term" value="P:nuclear-transcribed mRNA catabolic process"/>
    <property type="evidence" value="ECO:0007669"/>
    <property type="project" value="UniProtKB-UniRule"/>
</dbReference>
<feature type="region of interest" description="Disordered" evidence="9">
    <location>
        <begin position="1118"/>
        <end position="1138"/>
    </location>
</feature>
<feature type="region of interest" description="Disordered" evidence="9">
    <location>
        <begin position="1"/>
        <end position="313"/>
    </location>
</feature>
<dbReference type="OMA" id="TISIVWK"/>
<dbReference type="InterPro" id="IPR001900">
    <property type="entry name" value="RNase_II/R"/>
</dbReference>
<evidence type="ECO:0000256" key="7">
    <source>
        <dbReference type="ARBA" id="ARBA00022884"/>
    </source>
</evidence>
<dbReference type="FunFam" id="2.40.50.700:FF:000003">
    <property type="entry name" value="DIS3-like exonuclease 2"/>
    <property type="match status" value="1"/>
</dbReference>
<feature type="compositionally biased region" description="Basic and acidic residues" evidence="9">
    <location>
        <begin position="135"/>
        <end position="144"/>
    </location>
</feature>
<dbReference type="InterPro" id="IPR041505">
    <property type="entry name" value="Dis3_CSD2"/>
</dbReference>
<keyword evidence="5 8" id="KW-0269">Exonuclease</keyword>
<evidence type="ECO:0000256" key="4">
    <source>
        <dbReference type="ARBA" id="ARBA00022801"/>
    </source>
</evidence>
<keyword evidence="4 8" id="KW-0378">Hydrolase</keyword>
<dbReference type="PROSITE" id="PS01175">
    <property type="entry name" value="RIBONUCLEASE_II"/>
    <property type="match status" value="1"/>
</dbReference>
<comment type="subcellular location">
    <subcellularLocation>
        <location evidence="8">Cytoplasm</location>
    </subcellularLocation>
    <subcellularLocation>
        <location evidence="8">Cytoplasm</location>
        <location evidence="8">P-body</location>
    </subcellularLocation>
</comment>
<feature type="binding site" evidence="8">
    <location>
        <position position="617"/>
    </location>
    <ligand>
        <name>Mg(2+)</name>
        <dbReference type="ChEBI" id="CHEBI:18420"/>
    </ligand>
</feature>
<feature type="compositionally biased region" description="Polar residues" evidence="9">
    <location>
        <begin position="121"/>
        <end position="131"/>
    </location>
</feature>
<dbReference type="InterPro" id="IPR028591">
    <property type="entry name" value="DIS3L2"/>
</dbReference>
<feature type="compositionally biased region" description="Basic residues" evidence="9">
    <location>
        <begin position="227"/>
        <end position="238"/>
    </location>
</feature>
<evidence type="ECO:0000259" key="10">
    <source>
        <dbReference type="SMART" id="SM00955"/>
    </source>
</evidence>
<dbReference type="GO" id="GO:0010587">
    <property type="term" value="P:miRNA catabolic process"/>
    <property type="evidence" value="ECO:0007669"/>
    <property type="project" value="TreeGrafter"/>
</dbReference>
<evidence type="ECO:0000256" key="2">
    <source>
        <dbReference type="ARBA" id="ARBA00022722"/>
    </source>
</evidence>
<dbReference type="Gene3D" id="2.40.50.140">
    <property type="entry name" value="Nucleic acid-binding proteins"/>
    <property type="match status" value="1"/>
</dbReference>
<accession>A0A3M6UA93</accession>
<evidence type="ECO:0000256" key="6">
    <source>
        <dbReference type="ARBA" id="ARBA00022842"/>
    </source>
</evidence>
<dbReference type="STRING" id="46731.A0A3M6UA93"/>
<keyword evidence="2 8" id="KW-0540">Nuclease</keyword>
<feature type="binding site" evidence="8">
    <location>
        <position position="626"/>
    </location>
    <ligand>
        <name>Mg(2+)</name>
        <dbReference type="ChEBI" id="CHEBI:18420"/>
    </ligand>
</feature>
<dbReference type="InterPro" id="IPR022966">
    <property type="entry name" value="RNase_II/R_CS"/>
</dbReference>
<keyword evidence="1 8" id="KW-0963">Cytoplasm</keyword>
<evidence type="ECO:0000256" key="8">
    <source>
        <dbReference type="HAMAP-Rule" id="MF_03045"/>
    </source>
</evidence>
<evidence type="ECO:0000313" key="12">
    <source>
        <dbReference type="Proteomes" id="UP000275408"/>
    </source>
</evidence>
<dbReference type="GO" id="GO:0008266">
    <property type="term" value="F:poly(U) RNA binding"/>
    <property type="evidence" value="ECO:0007669"/>
    <property type="project" value="UniProtKB-ARBA"/>
</dbReference>
<dbReference type="AlphaFoldDB" id="A0A3M6UA93"/>
<keyword evidence="12" id="KW-1185">Reference proteome</keyword>
<evidence type="ECO:0000256" key="1">
    <source>
        <dbReference type="ARBA" id="ARBA00022490"/>
    </source>
</evidence>
<proteinExistence type="inferred from homology"/>
<dbReference type="Pfam" id="PF17877">
    <property type="entry name" value="Dis3l2_C_term"/>
    <property type="match status" value="1"/>
</dbReference>
<reference evidence="11 12" key="1">
    <citation type="journal article" date="2018" name="Sci. Rep.">
        <title>Comparative analysis of the Pocillopora damicornis genome highlights role of immune system in coral evolution.</title>
        <authorList>
            <person name="Cunning R."/>
            <person name="Bay R.A."/>
            <person name="Gillette P."/>
            <person name="Baker A.C."/>
            <person name="Traylor-Knowles N."/>
        </authorList>
    </citation>
    <scope>NUCLEOTIDE SEQUENCE [LARGE SCALE GENOMIC DNA]</scope>
    <source>
        <strain evidence="11">RSMAS</strain>
        <tissue evidence="11">Whole animal</tissue>
    </source>
</reference>
<comment type="caution">
    <text evidence="11">The sequence shown here is derived from an EMBL/GenBank/DDBJ whole genome shotgun (WGS) entry which is preliminary data.</text>
</comment>
<feature type="region of interest" description="Disordered" evidence="9">
    <location>
        <begin position="1160"/>
        <end position="1218"/>
    </location>
</feature>
<keyword evidence="8" id="KW-0464">Manganese</keyword>
<protein>
    <recommendedName>
        <fullName evidence="8">DIS3-like exonuclease 2</fullName>
        <ecNumber evidence="8">3.1.13.-</ecNumber>
    </recommendedName>
</protein>
<dbReference type="GO" id="GO:0046872">
    <property type="term" value="F:metal ion binding"/>
    <property type="evidence" value="ECO:0007669"/>
    <property type="project" value="UniProtKB-KW"/>
</dbReference>
<dbReference type="GO" id="GO:0000932">
    <property type="term" value="C:P-body"/>
    <property type="evidence" value="ECO:0007669"/>
    <property type="project" value="UniProtKB-SubCell"/>
</dbReference>
<evidence type="ECO:0000256" key="3">
    <source>
        <dbReference type="ARBA" id="ARBA00022723"/>
    </source>
</evidence>
<dbReference type="Pfam" id="PF17216">
    <property type="entry name" value="Rrp44_CSD1"/>
    <property type="match status" value="1"/>
</dbReference>
<dbReference type="Pfam" id="PF00773">
    <property type="entry name" value="RNB"/>
    <property type="match status" value="1"/>
</dbReference>
<dbReference type="EC" id="3.1.13.-" evidence="8"/>
<comment type="similarity">
    <text evidence="8">Belongs to the RNR ribonuclease family. DIS3L2 subfamily.</text>
</comment>
<gene>
    <name evidence="11" type="ORF">pdam_00009227</name>
</gene>
<dbReference type="InterPro" id="IPR012340">
    <property type="entry name" value="NA-bd_OB-fold"/>
</dbReference>
<keyword evidence="3 8" id="KW-0479">Metal-binding</keyword>
<dbReference type="GO" id="GO:0000175">
    <property type="term" value="F:3'-5'-RNA exonuclease activity"/>
    <property type="evidence" value="ECO:0007669"/>
    <property type="project" value="UniProtKB-UniRule"/>
</dbReference>
<evidence type="ECO:0000313" key="11">
    <source>
        <dbReference type="EMBL" id="RMX50506.1"/>
    </source>
</evidence>
<feature type="compositionally biased region" description="Basic residues" evidence="9">
    <location>
        <begin position="161"/>
        <end position="170"/>
    </location>
</feature>
<dbReference type="InterPro" id="IPR033771">
    <property type="entry name" value="Rrp44_CSD1"/>
</dbReference>
<name>A0A3M6UA93_POCDA</name>
<keyword evidence="6 8" id="KW-0460">Magnesium</keyword>
<feature type="compositionally biased region" description="Polar residues" evidence="9">
    <location>
        <begin position="283"/>
        <end position="307"/>
    </location>
</feature>
<dbReference type="HAMAP" id="MF_03045">
    <property type="entry name" value="DIS3L2"/>
    <property type="match status" value="1"/>
</dbReference>
<dbReference type="Pfam" id="PF17849">
    <property type="entry name" value="OB_Dis3"/>
    <property type="match status" value="1"/>
</dbReference>
<feature type="compositionally biased region" description="Basic and acidic residues" evidence="9">
    <location>
        <begin position="250"/>
        <end position="282"/>
    </location>
</feature>
<dbReference type="PANTHER" id="PTHR23355">
    <property type="entry name" value="RIBONUCLEASE"/>
    <property type="match status" value="1"/>
</dbReference>
<feature type="domain" description="RNB" evidence="10">
    <location>
        <begin position="605"/>
        <end position="950"/>
    </location>
</feature>
<feature type="compositionally biased region" description="Basic and acidic residues" evidence="9">
    <location>
        <begin position="13"/>
        <end position="22"/>
    </location>
</feature>
<evidence type="ECO:0000256" key="9">
    <source>
        <dbReference type="SAM" id="MobiDB-lite"/>
    </source>
</evidence>
<feature type="compositionally biased region" description="Polar residues" evidence="9">
    <location>
        <begin position="101"/>
        <end position="111"/>
    </location>
</feature>
<organism evidence="11 12">
    <name type="scientific">Pocillopora damicornis</name>
    <name type="common">Cauliflower coral</name>
    <name type="synonym">Millepora damicornis</name>
    <dbReference type="NCBI Taxonomy" id="46731"/>
    <lineage>
        <taxon>Eukaryota</taxon>
        <taxon>Metazoa</taxon>
        <taxon>Cnidaria</taxon>
        <taxon>Anthozoa</taxon>
        <taxon>Hexacorallia</taxon>
        <taxon>Scleractinia</taxon>
        <taxon>Astrocoeniina</taxon>
        <taxon>Pocilloporidae</taxon>
        <taxon>Pocillopora</taxon>
    </lineage>
</organism>
<comment type="function">
    <text evidence="8">3'-5'-exoribonuclease that specifically recognizes RNAs polyuridylated at their 3' end and mediates their degradation. Component of an exosome-independent RNA degradation pathway that mediates degradation of cytoplasmic mRNAs that have been deadenylated and subsequently uridylated at their 3'.</text>
</comment>
<dbReference type="EMBL" id="RCHS01001944">
    <property type="protein sequence ID" value="RMX50506.1"/>
    <property type="molecule type" value="Genomic_DNA"/>
</dbReference>
<sequence>MDSKEAVASNSEGNREAKKVTDCAKPSESNARADSINARAIVNDPRATIQQSKEEAKYTIDSTHVVGNNDAREEEDATDGKSQNTKKKRKRRKKKKKDSETVSAMSANTSCDAMEYDCDVTKSTSPDSAKQLSDFADKEEHDCIDSEFTASQDQPKADSKKKSRSRRRQGKSAQLGEEPPPFQETELPVEETEEIMAKGDDASSNFADSGEKEDRQDLPTTENTSGSKRKRNRRRKANKVQDGEEASEGISHHDLVGSDLHRSQEPNDGVHHGEVSAKDSETRNANQSTPNTQKSRNSTRRTPSSGNKKQKPLYEKYWSLERVSDGLKRGELVKGILRISPRNYELAWVTVPGLKRDVLLEGMLNRNRALNNDVVALKIYPRDKWKIMLEELKYNGLTGENTEHNHVDRLADSLDSLAVSPANVMQSPSARTVRIENKAGHTPESRRQKHYIDVNQVPDEFLQRRAKVVYIIEKKHSRVASGHLKPFLHPKERPDGCFSPIDSRLPRFRIPRDNCPPGFFNRPRDFENTLHVARIVSWPENSSRDSFLAIGSISRSLGEAGEIEPETEGILLEYGIDSGPFSDEALACLPQETPWKVPCEELKYRRDFRDDCVFTIDPLTARDLDDAVHCKKLADDLFEVGVHIADVSFFVRSRTALDEVAAERATSTYMVQKVVPMLPRRLCEELCSLNPGEDRLTISIVWKMTSKGDIIDDWKGRGIIRSRIKMAYEHAQDMIDKPNRKWNENELPPISDGATAEEISVQVNQLHKFAIRLRRNRLENGALRLDQAKLRFDLDKETGMPSGYHVHKQRDSNRLIEEFMLLANMAIAHHIYRSYPETALLRRHPKPHQKQLDDLLELCRSLGIEFNTTSSKTIHESLAQFPLSSPEREVLVNLAMRPMKNAEYFCTGCVDDGEYGHYALSVPLYTHFTSPIRRYADVVVHRLLAASLGIDEPLDQDPSTIDMIAHHCNDRKLVAKRAGELSTEMFFGIFVRESGPLEKDGIVLNVMDQSVDVLVPELGMVKRVYMKFCPGVKRYAFTKGEKGKPAELRLLWSGELNWGDVIHEEEQMLKTFNTVRVILTTESETESKTANPFKVMAKLAPPLKCGDEFYIPSTPATEKSLKKRGARGHSEAAGVPNSTDDVRKKLFVSEGSDAIFKSKKAQEVDSLHVNQRSDEEETGSYGSDDVIVEDEEANEGTNLADDDSDDVIVESESDNEGH</sequence>
<dbReference type="InterPro" id="IPR050180">
    <property type="entry name" value="RNR_Ribonuclease"/>
</dbReference>
<dbReference type="SMART" id="SM00955">
    <property type="entry name" value="RNB"/>
    <property type="match status" value="1"/>
</dbReference>
<dbReference type="Gene3D" id="2.40.50.700">
    <property type="match status" value="1"/>
</dbReference>
<dbReference type="OrthoDB" id="372421at2759"/>
<dbReference type="SUPFAM" id="SSF50249">
    <property type="entry name" value="Nucleic acid-binding proteins"/>
    <property type="match status" value="3"/>
</dbReference>
<keyword evidence="7 8" id="KW-0694">RNA-binding</keyword>
<dbReference type="Proteomes" id="UP000275408">
    <property type="component" value="Unassembled WGS sequence"/>
</dbReference>
<evidence type="ECO:0000256" key="5">
    <source>
        <dbReference type="ARBA" id="ARBA00022839"/>
    </source>
</evidence>
<feature type="compositionally biased region" description="Basic residues" evidence="9">
    <location>
        <begin position="84"/>
        <end position="96"/>
    </location>
</feature>
<dbReference type="GO" id="GO:1990074">
    <property type="term" value="P:polyuridylation-dependent mRNA catabolic process"/>
    <property type="evidence" value="ECO:0007669"/>
    <property type="project" value="UniProtKB-UniRule"/>
</dbReference>
<comment type="cofactor">
    <cofactor evidence="8">
        <name>Mg(2+)</name>
        <dbReference type="ChEBI" id="CHEBI:18420"/>
    </cofactor>
    <cofactor evidence="8">
        <name>Mn(2+)</name>
        <dbReference type="ChEBI" id="CHEBI:29035"/>
    </cofactor>
</comment>